<accession>A0A0N7CDE6</accession>
<evidence type="ECO:0000313" key="3">
    <source>
        <dbReference type="Proteomes" id="UP000202469"/>
    </source>
</evidence>
<dbReference type="EMBL" id="KR296690">
    <property type="protein sequence ID" value="AKJ74060.1"/>
    <property type="molecule type" value="Genomic_DNA"/>
</dbReference>
<gene>
    <name evidence="2" type="ORF">SP36_88</name>
</gene>
<evidence type="ECO:0000313" key="2">
    <source>
        <dbReference type="EMBL" id="AKJ74060.1"/>
    </source>
</evidence>
<name>A0A0N7CDE6_9CAUD</name>
<dbReference type="RefSeq" id="YP_009223510.1">
    <property type="nucleotide sequence ID" value="NC_029071.1"/>
</dbReference>
<reference evidence="2 3" key="1">
    <citation type="journal article" date="2016" name="Virus Genes">
        <title>Genomic characterization of Salmonella bacteriophages isolated from India.</title>
        <authorList>
            <person name="Karpe Y.A."/>
            <person name="Kanade G.D."/>
            <person name="Pingale K.D."/>
            <person name="Arankalle V.A."/>
            <person name="Banerjee K."/>
        </authorList>
    </citation>
    <scope>NUCLEOTIDE SEQUENCE [LARGE SCALE GENOMIC DNA]</scope>
</reference>
<dbReference type="KEGG" id="vg:26794598"/>
<dbReference type="Proteomes" id="UP000202469">
    <property type="component" value="Genome"/>
</dbReference>
<keyword evidence="1" id="KW-0175">Coiled coil</keyword>
<evidence type="ECO:0000256" key="1">
    <source>
        <dbReference type="SAM" id="Coils"/>
    </source>
</evidence>
<protein>
    <submittedName>
        <fullName evidence="2">Terminase</fullName>
    </submittedName>
</protein>
<organism evidence="2 3">
    <name type="scientific">Salmonella phage 36</name>
    <dbReference type="NCBI Taxonomy" id="1654889"/>
    <lineage>
        <taxon>Viruses</taxon>
        <taxon>Duplodnaviria</taxon>
        <taxon>Heunggongvirae</taxon>
        <taxon>Uroviricota</taxon>
        <taxon>Caudoviricetes</taxon>
        <taxon>Drexlerviridae</taxon>
        <taxon>Tempevirinae</taxon>
        <taxon>Tlsvirus</taxon>
        <taxon>Tlsvirus tv36</taxon>
    </lineage>
</organism>
<sequence length="70" mass="8286">MVCEVERINEQRKKERKKIAAKLKGVEKELKAERSGTELAALFEEKEELEEKLEKCAISFFRYQTPRRKG</sequence>
<proteinExistence type="predicted"/>
<feature type="coiled-coil region" evidence="1">
    <location>
        <begin position="9"/>
        <end position="59"/>
    </location>
</feature>
<dbReference type="GeneID" id="26794598"/>